<accession>K9AFA3</accession>
<evidence type="ECO:0000313" key="8">
    <source>
        <dbReference type="Proteomes" id="UP000009885"/>
    </source>
</evidence>
<evidence type="ECO:0000256" key="1">
    <source>
        <dbReference type="ARBA" id="ARBA00004202"/>
    </source>
</evidence>
<keyword evidence="5" id="KW-0777">Teichoic acid biosynthesis</keyword>
<reference evidence="7 8" key="1">
    <citation type="journal article" date="2013" name="Genome Announc.">
        <title>Genome Sequence of Staphylococcus massiliensis Strain S46, Isolated from the Surface of Healthy Human Skin.</title>
        <authorList>
            <person name="Srivastav R."/>
            <person name="Singh A."/>
            <person name="Jangir P.K."/>
            <person name="Kumari C."/>
            <person name="Muduli S."/>
            <person name="Sharma R."/>
        </authorList>
    </citation>
    <scope>NUCLEOTIDE SEQUENCE [LARGE SCALE GENOMIC DNA]</scope>
    <source>
        <strain evidence="7 8">S46</strain>
    </source>
</reference>
<dbReference type="InterPro" id="IPR051612">
    <property type="entry name" value="Teichoic_Acid_Biosynth"/>
</dbReference>
<dbReference type="Gene3D" id="3.40.50.12580">
    <property type="match status" value="1"/>
</dbReference>
<dbReference type="PATRIC" id="fig|1229783.3.peg.2013"/>
<dbReference type="GO" id="GO:0005886">
    <property type="term" value="C:plasma membrane"/>
    <property type="evidence" value="ECO:0007669"/>
    <property type="project" value="UniProtKB-SubCell"/>
</dbReference>
<dbReference type="PANTHER" id="PTHR37316:SF1">
    <property type="entry name" value="TEICHOIC ACID GLYCEROL-PHOSPHATE PRIMASE"/>
    <property type="match status" value="1"/>
</dbReference>
<dbReference type="STRING" id="1229783.C273_10097"/>
<dbReference type="SUPFAM" id="SSF53756">
    <property type="entry name" value="UDP-Glycosyltransferase/glycogen phosphorylase"/>
    <property type="match status" value="1"/>
</dbReference>
<protein>
    <submittedName>
        <fullName evidence="7">Teichoic acid biosynthesis protein B</fullName>
    </submittedName>
</protein>
<evidence type="ECO:0000256" key="5">
    <source>
        <dbReference type="ARBA" id="ARBA00022944"/>
    </source>
</evidence>
<evidence type="ECO:0000256" key="6">
    <source>
        <dbReference type="ARBA" id="ARBA00023136"/>
    </source>
</evidence>
<evidence type="ECO:0000256" key="2">
    <source>
        <dbReference type="ARBA" id="ARBA00010488"/>
    </source>
</evidence>
<evidence type="ECO:0000256" key="4">
    <source>
        <dbReference type="ARBA" id="ARBA00022679"/>
    </source>
</evidence>
<evidence type="ECO:0000256" key="3">
    <source>
        <dbReference type="ARBA" id="ARBA00022475"/>
    </source>
</evidence>
<dbReference type="EMBL" id="AMSQ01000021">
    <property type="protein sequence ID" value="EKU46004.1"/>
    <property type="molecule type" value="Genomic_DNA"/>
</dbReference>
<keyword evidence="3" id="KW-1003">Cell membrane</keyword>
<comment type="similarity">
    <text evidence="2">Belongs to the CDP-glycerol glycerophosphotransferase family.</text>
</comment>
<dbReference type="AlphaFoldDB" id="K9AFA3"/>
<dbReference type="PANTHER" id="PTHR37316">
    <property type="entry name" value="TEICHOIC ACID GLYCEROL-PHOSPHATE PRIMASE"/>
    <property type="match status" value="1"/>
</dbReference>
<dbReference type="Proteomes" id="UP000009885">
    <property type="component" value="Unassembled WGS sequence"/>
</dbReference>
<dbReference type="eggNOG" id="COG1887">
    <property type="taxonomic scope" value="Bacteria"/>
</dbReference>
<dbReference type="InterPro" id="IPR043148">
    <property type="entry name" value="TagF_C"/>
</dbReference>
<dbReference type="OrthoDB" id="9811865at2"/>
<name>K9AFA3_9STAP</name>
<comment type="subcellular location">
    <subcellularLocation>
        <location evidence="1">Cell membrane</location>
        <topology evidence="1">Peripheral membrane protein</topology>
    </subcellularLocation>
</comment>
<dbReference type="Gene3D" id="3.40.50.11820">
    <property type="match status" value="1"/>
</dbReference>
<proteinExistence type="inferred from homology"/>
<keyword evidence="8" id="KW-1185">Reference proteome</keyword>
<dbReference type="Pfam" id="PF04464">
    <property type="entry name" value="Glyphos_transf"/>
    <property type="match status" value="1"/>
</dbReference>
<dbReference type="RefSeq" id="WP_009384622.1">
    <property type="nucleotide sequence ID" value="NZ_AMSQ01000021.1"/>
</dbReference>
<dbReference type="InterPro" id="IPR007554">
    <property type="entry name" value="Glycerophosphate_synth"/>
</dbReference>
<evidence type="ECO:0000313" key="7">
    <source>
        <dbReference type="EMBL" id="EKU46004.1"/>
    </source>
</evidence>
<sequence length="356" mass="41563">MVKSQNLNNVLIRSINFVWGQNHVSANDIVVMMTYRDDLMPIIEAFNKRRFNITVITDPAYFSQLERYEHVTCIPISQSYLIKQVHACSKAKVIFVDTYYELIGAIDKKKGQTVIQTWHEVGALKDFGKDHHKLDKRDRHQMKQYEKVYHATDKYLVGGCKMGICFANAFDATYSHILDFGLPRTVKYYEEDASERQKELKSQLGITNQVAVYLPTERPHKQTNQINLSHFESQLPDYTLIYPDQTEATSALSQYELIQLADLIITDYDSVAIEASIIDKPVLFYVYDEKEYEKEHGLNVFYYHDIPDDYKVTSEEALLARIKKGNIKPLFKEWHRYNTKESLNQLVNYTEKLVKV</sequence>
<dbReference type="GO" id="GO:0019350">
    <property type="term" value="P:teichoic acid biosynthetic process"/>
    <property type="evidence" value="ECO:0007669"/>
    <property type="project" value="UniProtKB-KW"/>
</dbReference>
<gene>
    <name evidence="7" type="ORF">C273_10097</name>
</gene>
<comment type="caution">
    <text evidence="7">The sequence shown here is derived from an EMBL/GenBank/DDBJ whole genome shotgun (WGS) entry which is preliminary data.</text>
</comment>
<organism evidence="7 8">
    <name type="scientific">Staphylococcus massiliensis S46</name>
    <dbReference type="NCBI Taxonomy" id="1229783"/>
    <lineage>
        <taxon>Bacteria</taxon>
        <taxon>Bacillati</taxon>
        <taxon>Bacillota</taxon>
        <taxon>Bacilli</taxon>
        <taxon>Bacillales</taxon>
        <taxon>Staphylococcaceae</taxon>
        <taxon>Staphylococcus</taxon>
    </lineage>
</organism>
<keyword evidence="6" id="KW-0472">Membrane</keyword>
<keyword evidence="4" id="KW-0808">Transferase</keyword>
<dbReference type="GO" id="GO:0047355">
    <property type="term" value="F:CDP-glycerol glycerophosphotransferase activity"/>
    <property type="evidence" value="ECO:0007669"/>
    <property type="project" value="InterPro"/>
</dbReference>
<dbReference type="InterPro" id="IPR043149">
    <property type="entry name" value="TagF_N"/>
</dbReference>